<organism evidence="8">
    <name type="scientific">Fagus sylvatica</name>
    <name type="common">Beechnut</name>
    <dbReference type="NCBI Taxonomy" id="28930"/>
    <lineage>
        <taxon>Eukaryota</taxon>
        <taxon>Viridiplantae</taxon>
        <taxon>Streptophyta</taxon>
        <taxon>Embryophyta</taxon>
        <taxon>Tracheophyta</taxon>
        <taxon>Spermatophyta</taxon>
        <taxon>Magnoliopsida</taxon>
        <taxon>eudicotyledons</taxon>
        <taxon>Gunneridae</taxon>
        <taxon>Pentapetalae</taxon>
        <taxon>rosids</taxon>
        <taxon>fabids</taxon>
        <taxon>Fagales</taxon>
        <taxon>Fagaceae</taxon>
        <taxon>Fagus</taxon>
    </lineage>
</organism>
<dbReference type="EMBL" id="OIVN01003664">
    <property type="protein sequence ID" value="SPD12750.1"/>
    <property type="molecule type" value="Genomic_DNA"/>
</dbReference>
<protein>
    <recommendedName>
        <fullName evidence="9">Geraniol 10-hydroxylase</fullName>
    </recommendedName>
</protein>
<proteinExistence type="inferred from homology"/>
<dbReference type="FunFam" id="1.10.630.10:FF:000007">
    <property type="entry name" value="Cytochrome P450 76C4"/>
    <property type="match status" value="1"/>
</dbReference>
<dbReference type="GO" id="GO:0004497">
    <property type="term" value="F:monooxygenase activity"/>
    <property type="evidence" value="ECO:0007669"/>
    <property type="project" value="UniProtKB-KW"/>
</dbReference>
<comment type="similarity">
    <text evidence="1 6">Belongs to the cytochrome P450 family.</text>
</comment>
<dbReference type="InterPro" id="IPR002401">
    <property type="entry name" value="Cyt_P450_E_grp-I"/>
</dbReference>
<gene>
    <name evidence="8" type="ORF">FSB_LOCUS40632</name>
</gene>
<dbReference type="PANTHER" id="PTHR47950">
    <property type="entry name" value="CYTOCHROME P450, FAMILY 76, SUBFAMILY C, POLYPEPTIDE 5-RELATED"/>
    <property type="match status" value="1"/>
</dbReference>
<evidence type="ECO:0000256" key="4">
    <source>
        <dbReference type="ARBA" id="ARBA00023004"/>
    </source>
</evidence>
<dbReference type="AlphaFoldDB" id="A0A2N9HM06"/>
<evidence type="ECO:0000256" key="7">
    <source>
        <dbReference type="SAM" id="SignalP"/>
    </source>
</evidence>
<keyword evidence="3 6" id="KW-0560">Oxidoreductase</keyword>
<dbReference type="PROSITE" id="PS00086">
    <property type="entry name" value="CYTOCHROME_P450"/>
    <property type="match status" value="1"/>
</dbReference>
<keyword evidence="2 5" id="KW-0479">Metal-binding</keyword>
<feature type="signal peptide" evidence="7">
    <location>
        <begin position="1"/>
        <end position="19"/>
    </location>
</feature>
<dbReference type="PANTHER" id="PTHR47950:SF48">
    <property type="entry name" value="CYTOCHROME P450 FAMILY PROTEIN, EXPRESSED"/>
    <property type="match status" value="1"/>
</dbReference>
<dbReference type="InterPro" id="IPR001128">
    <property type="entry name" value="Cyt_P450"/>
</dbReference>
<evidence type="ECO:0000313" key="8">
    <source>
        <dbReference type="EMBL" id="SPD12750.1"/>
    </source>
</evidence>
<keyword evidence="6" id="KW-0503">Monooxygenase</keyword>
<accession>A0A2N9HM06</accession>
<dbReference type="GO" id="GO:0016705">
    <property type="term" value="F:oxidoreductase activity, acting on paired donors, with incorporation or reduction of molecular oxygen"/>
    <property type="evidence" value="ECO:0007669"/>
    <property type="project" value="InterPro"/>
</dbReference>
<comment type="cofactor">
    <cofactor evidence="5">
        <name>heme</name>
        <dbReference type="ChEBI" id="CHEBI:30413"/>
    </cofactor>
</comment>
<dbReference type="InterPro" id="IPR036396">
    <property type="entry name" value="Cyt_P450_sf"/>
</dbReference>
<evidence type="ECO:0000256" key="5">
    <source>
        <dbReference type="PIRSR" id="PIRSR602401-1"/>
    </source>
</evidence>
<feature type="chain" id="PRO_5014821978" description="Geraniol 10-hydroxylase" evidence="7">
    <location>
        <begin position="20"/>
        <end position="498"/>
    </location>
</feature>
<evidence type="ECO:0000256" key="6">
    <source>
        <dbReference type="RuleBase" id="RU000461"/>
    </source>
</evidence>
<feature type="binding site" description="axial binding residue" evidence="5">
    <location>
        <position position="441"/>
    </location>
    <ligand>
        <name>heme</name>
        <dbReference type="ChEBI" id="CHEBI:30413"/>
    </ligand>
    <ligandPart>
        <name>Fe</name>
        <dbReference type="ChEBI" id="CHEBI:18248"/>
    </ligandPart>
</feature>
<dbReference type="PRINTS" id="PR00463">
    <property type="entry name" value="EP450I"/>
</dbReference>
<dbReference type="Pfam" id="PF00067">
    <property type="entry name" value="p450"/>
    <property type="match status" value="1"/>
</dbReference>
<dbReference type="PRINTS" id="PR00385">
    <property type="entry name" value="P450"/>
</dbReference>
<dbReference type="InterPro" id="IPR017972">
    <property type="entry name" value="Cyt_P450_CS"/>
</dbReference>
<dbReference type="GO" id="GO:0020037">
    <property type="term" value="F:heme binding"/>
    <property type="evidence" value="ECO:0007669"/>
    <property type="project" value="InterPro"/>
</dbReference>
<sequence>MEVLSCILYLCLSWTIIHALHSIARSKTDPKKLPPGPKPFPIIGNLLELGDKPHKSLAELAMTNGPLMSLKLGQITTVVISSASMAKEVLQTHDQLLSNRSIPDAIRAHNQHEFGLPWMPVSPRWRNIRKICNSQLFANKILDANQNIRRKKVQELLADVHKSCLTGEAVNIGRAAFKTTLNLLSNTICSVDLADPNSNTAKEFKELVWNIMEEVGKPNLADYFPLLRKVDPQGIRRRMTIYFGKLIDLFGSMINQRLQLRQVPGSIKKNDMLDTLLDIGEESTGEIDKTQIEPLFMDLFIAGTDTTSNTLEWVMAEILHNPEVLSKAKAELMQIIGKGNPVEESDIARLPYLQAIVKETFRLHPPVPLLLPRKAEADVEIQGFTIPKGAQVLVNAWAIGRDTSIWENPNSFKPERFMGLEIDVKGRNFELIPFGAGRRICPGLPLAIRMVHLMLGSLIHTFDWKLEDGFKPEDMNMEEKFRLSLQMAQPLRAIPTMV</sequence>
<name>A0A2N9HM06_FAGSY</name>
<keyword evidence="4 5" id="KW-0408">Iron</keyword>
<dbReference type="GO" id="GO:0005506">
    <property type="term" value="F:iron ion binding"/>
    <property type="evidence" value="ECO:0007669"/>
    <property type="project" value="InterPro"/>
</dbReference>
<evidence type="ECO:0000256" key="1">
    <source>
        <dbReference type="ARBA" id="ARBA00010617"/>
    </source>
</evidence>
<keyword evidence="7" id="KW-0732">Signal</keyword>
<dbReference type="CDD" id="cd11073">
    <property type="entry name" value="CYP76-like"/>
    <property type="match status" value="1"/>
</dbReference>
<keyword evidence="5 6" id="KW-0349">Heme</keyword>
<dbReference type="Gene3D" id="1.10.630.10">
    <property type="entry name" value="Cytochrome P450"/>
    <property type="match status" value="1"/>
</dbReference>
<reference evidence="8" key="1">
    <citation type="submission" date="2018-02" db="EMBL/GenBank/DDBJ databases">
        <authorList>
            <person name="Cohen D.B."/>
            <person name="Kent A.D."/>
        </authorList>
    </citation>
    <scope>NUCLEOTIDE SEQUENCE</scope>
</reference>
<evidence type="ECO:0000256" key="2">
    <source>
        <dbReference type="ARBA" id="ARBA00022723"/>
    </source>
</evidence>
<dbReference type="SUPFAM" id="SSF48264">
    <property type="entry name" value="Cytochrome P450"/>
    <property type="match status" value="1"/>
</dbReference>
<evidence type="ECO:0000256" key="3">
    <source>
        <dbReference type="ARBA" id="ARBA00023002"/>
    </source>
</evidence>
<evidence type="ECO:0008006" key="9">
    <source>
        <dbReference type="Google" id="ProtNLM"/>
    </source>
</evidence>